<dbReference type="Pfam" id="PF06605">
    <property type="entry name" value="Prophage_tail"/>
    <property type="match status" value="1"/>
</dbReference>
<name>A0A437USA3_ENTAV</name>
<dbReference type="Proteomes" id="UP000288388">
    <property type="component" value="Unassembled WGS sequence"/>
</dbReference>
<dbReference type="Pfam" id="PF13884">
    <property type="entry name" value="Peptidase_S74"/>
    <property type="match status" value="1"/>
</dbReference>
<dbReference type="InterPro" id="IPR030392">
    <property type="entry name" value="S74_ICA"/>
</dbReference>
<dbReference type="InterPro" id="IPR007119">
    <property type="entry name" value="Phage_tail_spike_N"/>
</dbReference>
<organism evidence="2 3">
    <name type="scientific">Enterococcus avium</name>
    <name type="common">Streptococcus avium</name>
    <dbReference type="NCBI Taxonomy" id="33945"/>
    <lineage>
        <taxon>Bacteria</taxon>
        <taxon>Bacillati</taxon>
        <taxon>Bacillota</taxon>
        <taxon>Bacilli</taxon>
        <taxon>Lactobacillales</taxon>
        <taxon>Enterococcaceae</taxon>
        <taxon>Enterococcus</taxon>
    </lineage>
</organism>
<dbReference type="EMBL" id="RYZS01000001">
    <property type="protein sequence ID" value="RVU96390.1"/>
    <property type="molecule type" value="Genomic_DNA"/>
</dbReference>
<evidence type="ECO:0000313" key="3">
    <source>
        <dbReference type="Proteomes" id="UP000288388"/>
    </source>
</evidence>
<dbReference type="NCBIfam" id="TIGR01665">
    <property type="entry name" value="put_anti_recept"/>
    <property type="match status" value="1"/>
</dbReference>
<gene>
    <name evidence="2" type="ORF">EK398_16955</name>
</gene>
<dbReference type="AlphaFoldDB" id="A0A437USA3"/>
<sequence length="736" mass="82463">MSTIILHDKKNNNWSSLGIGPLSDAINPLVTREKNGMYELTFKYPVNAPLFKELKVGRWVVADVGPTIQAQSQRLEIAEITKPINEIVTVYCEHFRYQLLRSIVKIGPLSENIPAQTALNQLKSQMEPKGDFTFFSDVATKASIDFSDPSKFKNAQEVLGGVRGSILDNFGGEYVFNNNQVRLMAQAGTEKNVIIAYGKNLTDITQEESIENTYTSVYGWAKVGNGDDEKIITLPETYLDSEYVENYTQRRIQMVDFSDKEPKDVDTLRNLIKAYIKNNNVGIPKVSIKASYVDLASSVMDDQLKNLETIDLCDWVTVAFNELEINTSAQIVKTVWNVALDRYESVELGDARTDFSKVLNDAQPDVGAINDKVDWLEKAQKEASDIIKNPGKGHVVIYPSLADPQEILIMDTTDVNTARKVWRWNAGGLGFSSTGYNGTYGLAMTNNGAIVADLITTGTLQAINIIGVSIKGSTIDGGEITSTSGTWKTILRSGTLKNYIDNELITSYDVNGLRLYGSNSDVTASFNRTKYESGKINATISAYPGHELWISHWDGSAHEASVVIDGQQGLVGLYQPMTLYADLDVNRRRIIDSFIAQSMRINPNTKVDFHSNIDMHGYSILNSSDIRLKENIEQSTIDAIAETKKLNFVEFNRKQNYQSDDPNRQPNTKRELGLIAQFSPFLAVKSEKDNYLRLDMNKQIMLNTMTNKQLIEIIEKQEERLSKIERILKTKGDFDE</sequence>
<evidence type="ECO:0000259" key="1">
    <source>
        <dbReference type="PROSITE" id="PS51688"/>
    </source>
</evidence>
<comment type="caution">
    <text evidence="2">The sequence shown here is derived from an EMBL/GenBank/DDBJ whole genome shotgun (WGS) entry which is preliminary data.</text>
</comment>
<evidence type="ECO:0000313" key="2">
    <source>
        <dbReference type="EMBL" id="RVU96390.1"/>
    </source>
</evidence>
<dbReference type="RefSeq" id="WP_127979644.1">
    <property type="nucleotide sequence ID" value="NZ_RYZS01000001.1"/>
</dbReference>
<reference evidence="2 3" key="1">
    <citation type="submission" date="2018-12" db="EMBL/GenBank/DDBJ databases">
        <title>A novel vanA-carrying plasmid in a clinical isolate of Enterococcus avium.</title>
        <authorList>
            <person name="Bernasconi O.J."/>
            <person name="Luzzaro F."/>
            <person name="Endimiani A."/>
        </authorList>
    </citation>
    <scope>NUCLEOTIDE SEQUENCE [LARGE SCALE GENOMIC DNA]</scope>
    <source>
        <strain evidence="2 3">LC0559/18</strain>
    </source>
</reference>
<dbReference type="PROSITE" id="PS51688">
    <property type="entry name" value="ICA"/>
    <property type="match status" value="1"/>
</dbReference>
<proteinExistence type="predicted"/>
<feature type="domain" description="Peptidase S74" evidence="1">
    <location>
        <begin position="624"/>
        <end position="728"/>
    </location>
</feature>
<protein>
    <recommendedName>
        <fullName evidence="1">Peptidase S74 domain-containing protein</fullName>
    </recommendedName>
</protein>
<accession>A0A437USA3</accession>
<dbReference type="InterPro" id="IPR010572">
    <property type="entry name" value="Tail_dom"/>
</dbReference>